<feature type="domain" description="Chorismate-utilising enzyme C-terminal" evidence="4">
    <location>
        <begin position="259"/>
        <end position="520"/>
    </location>
</feature>
<sequence length="531" mass="59617">MDDYRQIIHSAEPGQIVPIVKRIDIGDPLDFFAKLTDYGRAKNCCLLESREYLAGTSALSFGTARPALYLTGTRSDFRIQALSKTGKRMLGYLAGDETRFAFCESVTFEPDRIVGRIRPTQGTMDEQTRLRSTNQMDVLRAVAFAFRLASKPFRVTCGLLGALSYDFVDQFERLPASDQDVLGNPDYELFFADNIFLMDHENNQGYVVVNCIVTNGDHEAAVTEAQDAFDYYFNMARFQPPKGKRHDGPLAPASTDTSQAEYEDMVRTAKQHILDGDIFQVVLSRTITEPCPDEPLDVYKRLRKLNPSPYMFYLNMPSAVLMGSSPELNLRVSGTGPRHVEIRPIAGTKPRGRIDGEIDPDTDFRYEAELKLDRKELAEHMMLVDLARNDIARVADPGSRVVNELLTVEKYESVQHLVSNVKGTLRPDLDALSAYLATMNMGTLTGAPKIEAMKIIRRLEKNKRGYYGGAVMYLTVDGQFDSCITIRSLQVRDRTAYVRAGAGIVHDSVPKTEFEETEHKARSCIRAIRGQ</sequence>
<evidence type="ECO:0000313" key="6">
    <source>
        <dbReference type="EMBL" id="MDI6449980.1"/>
    </source>
</evidence>
<evidence type="ECO:0000259" key="4">
    <source>
        <dbReference type="Pfam" id="PF00425"/>
    </source>
</evidence>
<evidence type="ECO:0000256" key="2">
    <source>
        <dbReference type="ARBA" id="ARBA00023239"/>
    </source>
</evidence>
<evidence type="ECO:0000256" key="3">
    <source>
        <dbReference type="ARBA" id="ARBA00047683"/>
    </source>
</evidence>
<dbReference type="InterPro" id="IPR015890">
    <property type="entry name" value="Chorismate_C"/>
</dbReference>
<evidence type="ECO:0000313" key="7">
    <source>
        <dbReference type="Proteomes" id="UP001431776"/>
    </source>
</evidence>
<dbReference type="GO" id="GO:0000162">
    <property type="term" value="P:L-tryptophan biosynthetic process"/>
    <property type="evidence" value="ECO:0007669"/>
    <property type="project" value="TreeGrafter"/>
</dbReference>
<proteinExistence type="predicted"/>
<dbReference type="PANTHER" id="PTHR11236:SF49">
    <property type="entry name" value="ANTHRANILATE SYNTHASE COMPONENT 1"/>
    <property type="match status" value="1"/>
</dbReference>
<dbReference type="RefSeq" id="WP_349245388.1">
    <property type="nucleotide sequence ID" value="NZ_JASCXX010000015.1"/>
</dbReference>
<name>A0AAW6TZC4_9BACT</name>
<evidence type="ECO:0000256" key="1">
    <source>
        <dbReference type="ARBA" id="ARBA00012266"/>
    </source>
</evidence>
<dbReference type="EMBL" id="JASCXX010000015">
    <property type="protein sequence ID" value="MDI6449980.1"/>
    <property type="molecule type" value="Genomic_DNA"/>
</dbReference>
<comment type="caution">
    <text evidence="6">The sequence shown here is derived from an EMBL/GenBank/DDBJ whole genome shotgun (WGS) entry which is preliminary data.</text>
</comment>
<keyword evidence="2 6" id="KW-0456">Lyase</keyword>
<dbReference type="GO" id="GO:0004049">
    <property type="term" value="F:anthranilate synthase activity"/>
    <property type="evidence" value="ECO:0007669"/>
    <property type="project" value="UniProtKB-EC"/>
</dbReference>
<gene>
    <name evidence="6" type="ORF">QJ522_13055</name>
</gene>
<keyword evidence="7" id="KW-1185">Reference proteome</keyword>
<dbReference type="InterPro" id="IPR006805">
    <property type="entry name" value="Anth_synth_I_N"/>
</dbReference>
<dbReference type="AlphaFoldDB" id="A0AAW6TZC4"/>
<dbReference type="PRINTS" id="PR00095">
    <property type="entry name" value="ANTSNTHASEI"/>
</dbReference>
<organism evidence="6 7">
    <name type="scientific">Anaerobaca lacustris</name>
    <dbReference type="NCBI Taxonomy" id="3044600"/>
    <lineage>
        <taxon>Bacteria</taxon>
        <taxon>Pseudomonadati</taxon>
        <taxon>Planctomycetota</taxon>
        <taxon>Phycisphaerae</taxon>
        <taxon>Sedimentisphaerales</taxon>
        <taxon>Anaerobacaceae</taxon>
        <taxon>Anaerobaca</taxon>
    </lineage>
</organism>
<dbReference type="InterPro" id="IPR019999">
    <property type="entry name" value="Anth_synth_I-like"/>
</dbReference>
<dbReference type="Proteomes" id="UP001431776">
    <property type="component" value="Unassembled WGS sequence"/>
</dbReference>
<feature type="domain" description="Anthranilate synthase component I N-terminal" evidence="5">
    <location>
        <begin position="26"/>
        <end position="206"/>
    </location>
</feature>
<dbReference type="NCBIfam" id="NF010079">
    <property type="entry name" value="PRK13564.1"/>
    <property type="match status" value="1"/>
</dbReference>
<dbReference type="InterPro" id="IPR005801">
    <property type="entry name" value="ADC_synthase"/>
</dbReference>
<accession>A0AAW6TZC4</accession>
<dbReference type="Pfam" id="PF00425">
    <property type="entry name" value="Chorismate_bind"/>
    <property type="match status" value="1"/>
</dbReference>
<dbReference type="Pfam" id="PF04715">
    <property type="entry name" value="Anth_synt_I_N"/>
    <property type="match status" value="1"/>
</dbReference>
<comment type="catalytic activity">
    <reaction evidence="3">
        <text>chorismate + L-glutamine = anthranilate + pyruvate + L-glutamate + H(+)</text>
        <dbReference type="Rhea" id="RHEA:21732"/>
        <dbReference type="ChEBI" id="CHEBI:15361"/>
        <dbReference type="ChEBI" id="CHEBI:15378"/>
        <dbReference type="ChEBI" id="CHEBI:16567"/>
        <dbReference type="ChEBI" id="CHEBI:29748"/>
        <dbReference type="ChEBI" id="CHEBI:29985"/>
        <dbReference type="ChEBI" id="CHEBI:58359"/>
        <dbReference type="EC" id="4.1.3.27"/>
    </reaction>
</comment>
<protein>
    <recommendedName>
        <fullName evidence="1">anthranilate synthase</fullName>
        <ecNumber evidence="1">4.1.3.27</ecNumber>
    </recommendedName>
</protein>
<dbReference type="PANTHER" id="PTHR11236">
    <property type="entry name" value="AMINOBENZOATE/ANTHRANILATE SYNTHASE"/>
    <property type="match status" value="1"/>
</dbReference>
<dbReference type="EC" id="4.1.3.27" evidence="1"/>
<dbReference type="SUPFAM" id="SSF56322">
    <property type="entry name" value="ADC synthase"/>
    <property type="match status" value="1"/>
</dbReference>
<evidence type="ECO:0000259" key="5">
    <source>
        <dbReference type="Pfam" id="PF04715"/>
    </source>
</evidence>
<reference evidence="6" key="1">
    <citation type="submission" date="2023-05" db="EMBL/GenBank/DDBJ databases">
        <title>Anaerotaeda fermentans gen. nov., sp. nov., a novel anaerobic planctomycete of the new family within the order Sedimentisphaerales isolated from Taman Peninsula, Russia.</title>
        <authorList>
            <person name="Khomyakova M.A."/>
            <person name="Merkel A.Y."/>
            <person name="Slobodkin A.I."/>
        </authorList>
    </citation>
    <scope>NUCLEOTIDE SEQUENCE</scope>
    <source>
        <strain evidence="6">M17dextr</strain>
    </source>
</reference>
<dbReference type="Gene3D" id="3.60.120.10">
    <property type="entry name" value="Anthranilate synthase"/>
    <property type="match status" value="1"/>
</dbReference>